<keyword evidence="2" id="KW-1185">Reference proteome</keyword>
<reference evidence="2" key="1">
    <citation type="submission" date="2016-02" db="EMBL/GenBank/DDBJ databases">
        <authorList>
            <person name="Rodrigo-Torres Lidia"/>
            <person name="Arahal R.David."/>
        </authorList>
    </citation>
    <scope>NUCLEOTIDE SEQUENCE [LARGE SCALE GENOMIC DNA]</scope>
    <source>
        <strain evidence="2">CECT 9029</strain>
    </source>
</reference>
<dbReference type="Proteomes" id="UP000071641">
    <property type="component" value="Unassembled WGS sequence"/>
</dbReference>
<name>A0A128F4H6_9GAMM</name>
<sequence length="125" mass="14751">MRHEARKVRNVRKTDKKIDNLLRKALTQVCDIAQSENDGFEWLTHFVNYDRFPNSLNIVCVFDTQANLALANQESFHRLIKDALDSIDIKVKDMSKHVQFDTEENCEKENNGKWNVRFQKQGFHL</sequence>
<evidence type="ECO:0008006" key="3">
    <source>
        <dbReference type="Google" id="ProtNLM"/>
    </source>
</evidence>
<dbReference type="AlphaFoldDB" id="A0A128F4H6"/>
<evidence type="ECO:0000313" key="2">
    <source>
        <dbReference type="Proteomes" id="UP000071641"/>
    </source>
</evidence>
<gene>
    <name evidence="1" type="ORF">GCE9029_02759</name>
</gene>
<proteinExistence type="predicted"/>
<dbReference type="STRING" id="1796497.GCE9029_02759"/>
<organism evidence="1 2">
    <name type="scientific">Grimontia celer</name>
    <dbReference type="NCBI Taxonomy" id="1796497"/>
    <lineage>
        <taxon>Bacteria</taxon>
        <taxon>Pseudomonadati</taxon>
        <taxon>Pseudomonadota</taxon>
        <taxon>Gammaproteobacteria</taxon>
        <taxon>Vibrionales</taxon>
        <taxon>Vibrionaceae</taxon>
        <taxon>Grimontia</taxon>
    </lineage>
</organism>
<evidence type="ECO:0000313" key="1">
    <source>
        <dbReference type="EMBL" id="CZF81687.1"/>
    </source>
</evidence>
<protein>
    <recommendedName>
        <fullName evidence="3">Fis family transcriptional regulator</fullName>
    </recommendedName>
</protein>
<dbReference type="EMBL" id="FIZX01000002">
    <property type="protein sequence ID" value="CZF81687.1"/>
    <property type="molecule type" value="Genomic_DNA"/>
</dbReference>
<accession>A0A128F4H6</accession>